<dbReference type="InterPro" id="IPR003615">
    <property type="entry name" value="HNH_nuc"/>
</dbReference>
<name>A0A1G7G4S1_9BACT</name>
<keyword evidence="2" id="KW-0540">Nuclease</keyword>
<dbReference type="GO" id="GO:0004519">
    <property type="term" value="F:endonuclease activity"/>
    <property type="evidence" value="ECO:0007669"/>
    <property type="project" value="UniProtKB-KW"/>
</dbReference>
<gene>
    <name evidence="2" type="ORF">SAMN05444167_0552</name>
</gene>
<reference evidence="2 3" key="1">
    <citation type="submission" date="2016-10" db="EMBL/GenBank/DDBJ databases">
        <authorList>
            <person name="de Groot N.N."/>
        </authorList>
    </citation>
    <scope>NUCLEOTIDE SEQUENCE [LARGE SCALE GENOMIC DNA]</scope>
    <source>
        <strain evidence="2 3">GAS232</strain>
    </source>
</reference>
<dbReference type="Proteomes" id="UP000182427">
    <property type="component" value="Chromosome I"/>
</dbReference>
<keyword evidence="2" id="KW-0255">Endonuclease</keyword>
<accession>A0A1G7G4S1</accession>
<dbReference type="Pfam" id="PF13392">
    <property type="entry name" value="HNH_3"/>
    <property type="match status" value="1"/>
</dbReference>
<protein>
    <submittedName>
        <fullName evidence="2">HNH endonuclease</fullName>
    </submittedName>
</protein>
<dbReference type="AlphaFoldDB" id="A0A1G7G4S1"/>
<dbReference type="EMBL" id="LT629690">
    <property type="protein sequence ID" value="SDE83166.1"/>
    <property type="molecule type" value="Genomic_DNA"/>
</dbReference>
<dbReference type="OrthoDB" id="886862at2"/>
<proteinExistence type="predicted"/>
<evidence type="ECO:0000313" key="2">
    <source>
        <dbReference type="EMBL" id="SDE83166.1"/>
    </source>
</evidence>
<evidence type="ECO:0000259" key="1">
    <source>
        <dbReference type="Pfam" id="PF13392"/>
    </source>
</evidence>
<keyword evidence="2" id="KW-0378">Hydrolase</keyword>
<dbReference type="RefSeq" id="WP_083343797.1">
    <property type="nucleotide sequence ID" value="NZ_LT629690.1"/>
</dbReference>
<dbReference type="SUPFAM" id="SSF54060">
    <property type="entry name" value="His-Me finger endonucleases"/>
    <property type="match status" value="1"/>
</dbReference>
<sequence>MATKSIENFQSKTTATNACTHIWNGNVSRNGYGLYRDPVTGKTVYAHRFAYEMHNGPIPDTYEEKPSVIMHKCDNRLCVSRDCLLLANQALNMADKKAKKRCNPNRKFRGPNLTRRQLAVFHRLMDRGFSNYQICKMCGKSESHMHQIRKKYNQAKQHAIILEMIKWMLAIPTA</sequence>
<keyword evidence="3" id="KW-1185">Reference proteome</keyword>
<organism evidence="2 3">
    <name type="scientific">Terriglobus roseus</name>
    <dbReference type="NCBI Taxonomy" id="392734"/>
    <lineage>
        <taxon>Bacteria</taxon>
        <taxon>Pseudomonadati</taxon>
        <taxon>Acidobacteriota</taxon>
        <taxon>Terriglobia</taxon>
        <taxon>Terriglobales</taxon>
        <taxon>Acidobacteriaceae</taxon>
        <taxon>Terriglobus</taxon>
    </lineage>
</organism>
<evidence type="ECO:0000313" key="3">
    <source>
        <dbReference type="Proteomes" id="UP000182427"/>
    </source>
</evidence>
<feature type="domain" description="HNH nuclease" evidence="1">
    <location>
        <begin position="44"/>
        <end position="92"/>
    </location>
</feature>
<dbReference type="InterPro" id="IPR044925">
    <property type="entry name" value="His-Me_finger_sf"/>
</dbReference>